<dbReference type="Gene3D" id="3.40.470.10">
    <property type="entry name" value="Uracil-DNA glycosylase-like domain"/>
    <property type="match status" value="1"/>
</dbReference>
<evidence type="ECO:0000259" key="1">
    <source>
        <dbReference type="SMART" id="SM00986"/>
    </source>
</evidence>
<proteinExistence type="predicted"/>
<comment type="caution">
    <text evidence="2">The sequence shown here is derived from an EMBL/GenBank/DDBJ whole genome shotgun (WGS) entry which is preliminary data.</text>
</comment>
<protein>
    <submittedName>
        <fullName evidence="2">DNA-deoxyinosine glycosylase</fullName>
        <ecNumber evidence="2">3.2.2.15</ecNumber>
    </submittedName>
</protein>
<dbReference type="Proteomes" id="UP000678545">
    <property type="component" value="Unassembled WGS sequence"/>
</dbReference>
<dbReference type="SMART" id="SM00986">
    <property type="entry name" value="UDG"/>
    <property type="match status" value="1"/>
</dbReference>
<dbReference type="AlphaFoldDB" id="A0A941IG50"/>
<dbReference type="InterPro" id="IPR036895">
    <property type="entry name" value="Uracil-DNA_glycosylase-like_sf"/>
</dbReference>
<evidence type="ECO:0000313" key="3">
    <source>
        <dbReference type="Proteomes" id="UP000678545"/>
    </source>
</evidence>
<dbReference type="CDD" id="cd10032">
    <property type="entry name" value="UDG-F6_HDG"/>
    <property type="match status" value="1"/>
</dbReference>
<evidence type="ECO:0000313" key="2">
    <source>
        <dbReference type="EMBL" id="MBR7799665.1"/>
    </source>
</evidence>
<keyword evidence="3" id="KW-1185">Reference proteome</keyword>
<dbReference type="InterPro" id="IPR005122">
    <property type="entry name" value="Uracil-DNA_glycosylase-like"/>
</dbReference>
<dbReference type="GO" id="GO:0033958">
    <property type="term" value="F:DNA-deoxyinosine glycosylase activity"/>
    <property type="evidence" value="ECO:0007669"/>
    <property type="project" value="UniProtKB-EC"/>
</dbReference>
<dbReference type="EC" id="3.2.2.15" evidence="2"/>
<accession>A0A941IG50</accession>
<name>A0A941IG50_9BURK</name>
<sequence length="175" mass="19931">MQVTPSHDNTLKRCFAPVVDQRTRLLILGSLPGEASLAQQQYYAHPQNQFWKLASDLIQHDLTKLNYEVRLQTLLRHQIGLWDVVAQAHRRGSLDSQIRQPDQNDLLHLLTSLPHLRAIGFNGATASKIGLKTLQNKCENYELYHLPSSSPAYTLGYAQKRSVWMTMQSALVERS</sequence>
<keyword evidence="2" id="KW-0326">Glycosidase</keyword>
<dbReference type="EMBL" id="JAGSPJ010000002">
    <property type="protein sequence ID" value="MBR7799665.1"/>
    <property type="molecule type" value="Genomic_DNA"/>
</dbReference>
<organism evidence="2 3">
    <name type="scientific">Undibacterium fentianense</name>
    <dbReference type="NCBI Taxonomy" id="2828728"/>
    <lineage>
        <taxon>Bacteria</taxon>
        <taxon>Pseudomonadati</taxon>
        <taxon>Pseudomonadota</taxon>
        <taxon>Betaproteobacteria</taxon>
        <taxon>Burkholderiales</taxon>
        <taxon>Oxalobacteraceae</taxon>
        <taxon>Undibacterium</taxon>
    </lineage>
</organism>
<keyword evidence="2" id="KW-0378">Hydrolase</keyword>
<reference evidence="2" key="1">
    <citation type="submission" date="2021-04" db="EMBL/GenBank/DDBJ databases">
        <title>novel species isolated from subtropical streams in China.</title>
        <authorList>
            <person name="Lu H."/>
        </authorList>
    </citation>
    <scope>NUCLEOTIDE SEQUENCE</scope>
    <source>
        <strain evidence="2">FT137W</strain>
    </source>
</reference>
<dbReference type="SUPFAM" id="SSF52141">
    <property type="entry name" value="Uracil-DNA glycosylase-like"/>
    <property type="match status" value="1"/>
</dbReference>
<feature type="domain" description="Uracil-DNA glycosylase-like" evidence="1">
    <location>
        <begin position="16"/>
        <end position="168"/>
    </location>
</feature>
<dbReference type="InterPro" id="IPR026353">
    <property type="entry name" value="Hypoxan-DNA_Glyclase"/>
</dbReference>
<dbReference type="NCBIfam" id="TIGR04274">
    <property type="entry name" value="hypoxanDNAglyco"/>
    <property type="match status" value="1"/>
</dbReference>
<gene>
    <name evidence="2" type="ORF">KDM90_06610</name>
</gene>
<dbReference type="SMART" id="SM00987">
    <property type="entry name" value="UreE_C"/>
    <property type="match status" value="1"/>
</dbReference>
<dbReference type="Pfam" id="PF03167">
    <property type="entry name" value="UDG"/>
    <property type="match status" value="1"/>
</dbReference>